<dbReference type="OrthoDB" id="5444231at2"/>
<name>A0A139SVD6_9GAMM</name>
<dbReference type="InterPro" id="IPR030191">
    <property type="entry name" value="CodB"/>
</dbReference>
<feature type="transmembrane region" description="Helical" evidence="6">
    <location>
        <begin position="170"/>
        <end position="187"/>
    </location>
</feature>
<feature type="transmembrane region" description="Helical" evidence="6">
    <location>
        <begin position="240"/>
        <end position="264"/>
    </location>
</feature>
<evidence type="ECO:0000256" key="5">
    <source>
        <dbReference type="ARBA" id="ARBA00023136"/>
    </source>
</evidence>
<dbReference type="Pfam" id="PF02133">
    <property type="entry name" value="Transp_cyt_pur"/>
    <property type="match status" value="1"/>
</dbReference>
<accession>A0A139SVD6</accession>
<feature type="transmembrane region" description="Helical" evidence="6">
    <location>
        <begin position="343"/>
        <end position="363"/>
    </location>
</feature>
<dbReference type="RefSeq" id="WP_068389573.1">
    <property type="nucleotide sequence ID" value="NZ_LSZO01000135.1"/>
</dbReference>
<gene>
    <name evidence="7" type="ORF">AXE65_01530</name>
</gene>
<dbReference type="GO" id="GO:0005886">
    <property type="term" value="C:plasma membrane"/>
    <property type="evidence" value="ECO:0007669"/>
    <property type="project" value="TreeGrafter"/>
</dbReference>
<evidence type="ECO:0000313" key="8">
    <source>
        <dbReference type="Proteomes" id="UP000072660"/>
    </source>
</evidence>
<dbReference type="PANTHER" id="PTHR30569">
    <property type="entry name" value="CYTOSINE TRANSPORTER CODB"/>
    <property type="match status" value="1"/>
</dbReference>
<evidence type="ECO:0000256" key="3">
    <source>
        <dbReference type="ARBA" id="ARBA00022692"/>
    </source>
</evidence>
<feature type="transmembrane region" description="Helical" evidence="6">
    <location>
        <begin position="98"/>
        <end position="118"/>
    </location>
</feature>
<dbReference type="EMBL" id="LSZO01000135">
    <property type="protein sequence ID" value="KXU38420.1"/>
    <property type="molecule type" value="Genomic_DNA"/>
</dbReference>
<feature type="transmembrane region" description="Helical" evidence="6">
    <location>
        <begin position="270"/>
        <end position="291"/>
    </location>
</feature>
<dbReference type="PANTHER" id="PTHR30569:SF0">
    <property type="entry name" value="CYTOSINE PERMEASE"/>
    <property type="match status" value="1"/>
</dbReference>
<feature type="transmembrane region" description="Helical" evidence="6">
    <location>
        <begin position="138"/>
        <end position="158"/>
    </location>
</feature>
<protein>
    <submittedName>
        <fullName evidence="7">Allantoin permease</fullName>
    </submittedName>
</protein>
<dbReference type="Proteomes" id="UP000072660">
    <property type="component" value="Unassembled WGS sequence"/>
</dbReference>
<organism evidence="7 8">
    <name type="scientific">Ventosimonas gracilis</name>
    <dbReference type="NCBI Taxonomy" id="1680762"/>
    <lineage>
        <taxon>Bacteria</taxon>
        <taxon>Pseudomonadati</taxon>
        <taxon>Pseudomonadota</taxon>
        <taxon>Gammaproteobacteria</taxon>
        <taxon>Pseudomonadales</taxon>
        <taxon>Ventosimonadaceae</taxon>
        <taxon>Ventosimonas</taxon>
    </lineage>
</organism>
<evidence type="ECO:0000256" key="1">
    <source>
        <dbReference type="ARBA" id="ARBA00004141"/>
    </source>
</evidence>
<proteinExistence type="inferred from homology"/>
<feature type="transmembrane region" description="Helical" evidence="6">
    <location>
        <begin position="320"/>
        <end position="337"/>
    </location>
</feature>
<dbReference type="InterPro" id="IPR001248">
    <property type="entry name" value="Pur-cyt_permease"/>
</dbReference>
<feature type="transmembrane region" description="Helical" evidence="6">
    <location>
        <begin position="375"/>
        <end position="394"/>
    </location>
</feature>
<evidence type="ECO:0000256" key="4">
    <source>
        <dbReference type="ARBA" id="ARBA00022989"/>
    </source>
</evidence>
<comment type="caution">
    <text evidence="7">The sequence shown here is derived from an EMBL/GenBank/DDBJ whole genome shotgun (WGS) entry which is preliminary data.</text>
</comment>
<reference evidence="7 8" key="1">
    <citation type="submission" date="2016-02" db="EMBL/GenBank/DDBJ databases">
        <authorList>
            <person name="Wen L."/>
            <person name="He K."/>
            <person name="Yang H."/>
        </authorList>
    </citation>
    <scope>NUCLEOTIDE SEQUENCE [LARGE SCALE GENOMIC DNA]</scope>
    <source>
        <strain evidence="7 8">CV58</strain>
    </source>
</reference>
<evidence type="ECO:0000313" key="7">
    <source>
        <dbReference type="EMBL" id="KXU38420.1"/>
    </source>
</evidence>
<evidence type="ECO:0000256" key="2">
    <source>
        <dbReference type="ARBA" id="ARBA00008974"/>
    </source>
</evidence>
<dbReference type="GO" id="GO:0015209">
    <property type="term" value="F:cytosine transmembrane transporter activity"/>
    <property type="evidence" value="ECO:0007669"/>
    <property type="project" value="InterPro"/>
</dbReference>
<sequence>MKETVVNQALNPVPAAERVFAWRDHAALWFSLGVGLLVIQVGAYLVPAVGIREAIFATLAGSVIGAGLLAWVSKIACDSGLSSAALMHHSYGRGFARLPVLLNIVQLIGWTSFELLIMREGTLAIAAQALGINAQSPIASIVVALFWGLLLAALLSASMQTLVRRFVSRFGLPLVIISLLWLTYQFASRLADSGFAAFWNRTGDGSLGLFGALDLVIAMPISWLPLVADYARHGRSGRSALGGVWLGYAIANIWCYALGVMIASSGQVDGSVVTALLLAQGGLIALGLILLDELDNAYGDLYSAAVSAHSLLPRFSIRRFALLLVLVGSLCALLLPMHSLEPFLLMLSSVFVPLYGVILGRQAFGALARPVSARLIEPVPALLWLLGIACYHGLPLLDLGLGSALPTLVVTFTLSLITRPKQ</sequence>
<comment type="subcellular location">
    <subcellularLocation>
        <location evidence="1">Membrane</location>
        <topology evidence="1">Multi-pass membrane protein</topology>
    </subcellularLocation>
</comment>
<comment type="similarity">
    <text evidence="2">Belongs to the purine-cytosine permease (2.A.39) family.</text>
</comment>
<keyword evidence="3 6" id="KW-0812">Transmembrane</keyword>
<dbReference type="AlphaFoldDB" id="A0A139SVD6"/>
<keyword evidence="4 6" id="KW-1133">Transmembrane helix</keyword>
<keyword evidence="8" id="KW-1185">Reference proteome</keyword>
<feature type="transmembrane region" description="Helical" evidence="6">
    <location>
        <begin position="27"/>
        <end position="49"/>
    </location>
</feature>
<keyword evidence="5 6" id="KW-0472">Membrane</keyword>
<feature type="transmembrane region" description="Helical" evidence="6">
    <location>
        <begin position="55"/>
        <end position="77"/>
    </location>
</feature>
<feature type="transmembrane region" description="Helical" evidence="6">
    <location>
        <begin position="207"/>
        <end position="228"/>
    </location>
</feature>
<feature type="transmembrane region" description="Helical" evidence="6">
    <location>
        <begin position="400"/>
        <end position="418"/>
    </location>
</feature>
<dbReference type="Gene3D" id="1.10.4160.10">
    <property type="entry name" value="Hydantoin permease"/>
    <property type="match status" value="1"/>
</dbReference>
<evidence type="ECO:0000256" key="6">
    <source>
        <dbReference type="SAM" id="Phobius"/>
    </source>
</evidence>